<dbReference type="SUPFAM" id="SSF50677">
    <property type="entry name" value="ValRS/IleRS/LeuRS editing domain"/>
    <property type="match status" value="1"/>
</dbReference>
<keyword evidence="4 10" id="KW-0547">Nucleotide-binding</keyword>
<evidence type="ECO:0000256" key="5">
    <source>
        <dbReference type="ARBA" id="ARBA00022840"/>
    </source>
</evidence>
<keyword evidence="5 10" id="KW-0067">ATP-binding</keyword>
<evidence type="ECO:0000313" key="13">
    <source>
        <dbReference type="EMBL" id="MET4634665.1"/>
    </source>
</evidence>
<dbReference type="InterPro" id="IPR001412">
    <property type="entry name" value="aa-tRNA-synth_I_CS"/>
</dbReference>
<comment type="domain">
    <text evidence="10">IleRS has two distinct active sites: one for aminoacylation and one for editing. The misactivated valine is translocated from the active site to the editing site, which sterically excludes the correctly activated isoleucine. The single editing site contains two valyl binding pockets, one specific for each substrate (Val-AMP or Val-tRNA(Ile)).</text>
</comment>
<evidence type="ECO:0000259" key="11">
    <source>
        <dbReference type="Pfam" id="PF00133"/>
    </source>
</evidence>
<sequence>MTEPKTVYPAAEPSPSFPKIEEAIGAWWKENTIFERSIEQRREQGASEFVFYDGPPFANGLPHYGHLVTGFVKDLVPRYQTMRGKVVDRRFGWDCHGLPAELQSEKELGVSGRLEILKYGMARFNEHCRTSVQQFTSDWEYYVTRSARWVDFKNDYKTMDLSFMESTMWAFKQLHDKGLIYEGYRVVPYSWAAQTPLSNFETRLDNSYRMRQDPALTVGFLLDPVAGESVPTRLLAWTTTPWTLPSNMALAVKADADYAVLEKDGQRVILGAPLVANYAHELADYTEVGTVSGADLVGRTYQPLFPFFAGEREAGAFRVHAAAFIEMTDGTGVVHIAPAFGEDDMALSQSNGIPVVDPVDFAGNFTELTPPYQGVNVFEANKDIIRDVKAQGAVLRHETYDHNYPHCWRTDQPLIYKALRSWYVKVSAFKDRMVELNQGIDWVPGHIKDGLFGKWLENARDWNIGRNRFWGSPIPVWKSDDPNYPRLDVYGSIDEIERDFGVRPHDLHRPYIDDLTRPNPDDPTGKSVMRRVEDVLDCWFESGSMPFAQVHYPFENKEWFESHFPGDFIVEYVAQTRGWFYTLMVMSTALFDKAPFRSVICHGVVLDENKQKLSKRLKNYPDPIEVFNTYGADALRWYLVSSPLLSGGDLAMPKDGRTIAETVRQVLLPIWNAYSFFTLYANIDGIKGRMVTTAEAELDRYILAKTADLIRGIDAAMEKLDLAGATSAFPPFIEALNNWFIRRSRERFWKAEKDADKQAAYDTLYTVLVTMTRALAPFLPFLTEHIHRALVNGESVHLADWPDASALVDDKALVERMDLARTVASAAASIRTVKNLRTRLPLRRLTVAHPGFEKLALLKDVIADEVNVKEVVLAVDPSAFGQVVLAVDPKIGKRLGKGLKDVLNAARAGQWEDLGGGRYAVAGQTIEPGEYELRFKANEGLDAVAFDGAAGVVVLDTHVDEALEREGVARDFIRLVQVARKDAGLNVSDRIHIEVKIANGLGDVLVDHAETIRAETLAETLRPTDDQPEGFVSETSLLEQPIAIGVRVAR</sequence>
<evidence type="ECO:0000256" key="6">
    <source>
        <dbReference type="ARBA" id="ARBA00022917"/>
    </source>
</evidence>
<protein>
    <recommendedName>
        <fullName evidence="10">Isoleucine--tRNA ligase</fullName>
        <ecNumber evidence="10">6.1.1.5</ecNumber>
    </recommendedName>
    <alternativeName>
        <fullName evidence="10">Isoleucyl-tRNA synthetase</fullName>
        <shortName evidence="10">IleRS</shortName>
    </alternativeName>
</protein>
<dbReference type="Pfam" id="PF00133">
    <property type="entry name" value="tRNA-synt_1"/>
    <property type="match status" value="1"/>
</dbReference>
<comment type="function">
    <text evidence="8 10">Catalyzes the attachment of isoleucine to tRNA(Ile). As IleRS can inadvertently accommodate and process structurally similar amino acids such as valine, to avoid such errors it has two additional distinct tRNA(Ile)-dependent editing activities. One activity is designated as 'pretransfer' editing and involves the hydrolysis of activated Val-AMP. The other activity is designated 'posttransfer' editing and involves deacylation of mischarged Val-tRNA(Ile).</text>
</comment>
<comment type="subunit">
    <text evidence="10">Monomer.</text>
</comment>
<dbReference type="RefSeq" id="WP_354551493.1">
    <property type="nucleotide sequence ID" value="NZ_JBEPSM010000001.1"/>
</dbReference>
<evidence type="ECO:0000313" key="14">
    <source>
        <dbReference type="Proteomes" id="UP001549321"/>
    </source>
</evidence>
<reference evidence="13 14" key="1">
    <citation type="submission" date="2024-06" db="EMBL/GenBank/DDBJ databases">
        <title>Sorghum-associated microbial communities from plants grown in Nebraska, USA.</title>
        <authorList>
            <person name="Schachtman D."/>
        </authorList>
    </citation>
    <scope>NUCLEOTIDE SEQUENCE [LARGE SCALE GENOMIC DNA]</scope>
    <source>
        <strain evidence="13 14">3207</strain>
    </source>
</reference>
<proteinExistence type="inferred from homology"/>
<dbReference type="Gene3D" id="3.40.50.620">
    <property type="entry name" value="HUPs"/>
    <property type="match status" value="2"/>
</dbReference>
<comment type="subcellular location">
    <subcellularLocation>
        <location evidence="10">Cytoplasm</location>
    </subcellularLocation>
</comment>
<keyword evidence="10" id="KW-0862">Zinc</keyword>
<dbReference type="InterPro" id="IPR002301">
    <property type="entry name" value="Ile-tRNA-ligase"/>
</dbReference>
<evidence type="ECO:0000256" key="2">
    <source>
        <dbReference type="ARBA" id="ARBA00022490"/>
    </source>
</evidence>
<dbReference type="Pfam" id="PF19302">
    <property type="entry name" value="DUF5915"/>
    <property type="match status" value="1"/>
</dbReference>
<keyword evidence="2 10" id="KW-0963">Cytoplasm</keyword>
<dbReference type="SUPFAM" id="SSF52374">
    <property type="entry name" value="Nucleotidylyl transferase"/>
    <property type="match status" value="1"/>
</dbReference>
<accession>A0ABV2R073</accession>
<dbReference type="InterPro" id="IPR009008">
    <property type="entry name" value="Val/Leu/Ile-tRNA-synth_edit"/>
</dbReference>
<dbReference type="PANTHER" id="PTHR42780">
    <property type="entry name" value="SOLEUCYL-TRNA SYNTHETASE"/>
    <property type="match status" value="1"/>
</dbReference>
<dbReference type="InterPro" id="IPR014729">
    <property type="entry name" value="Rossmann-like_a/b/a_fold"/>
</dbReference>
<dbReference type="PANTHER" id="PTHR42780:SF1">
    <property type="entry name" value="ISOLEUCINE--TRNA LIGASE, CYTOPLASMIC"/>
    <property type="match status" value="1"/>
</dbReference>
<dbReference type="PRINTS" id="PR00984">
    <property type="entry name" value="TRNASYNTHILE"/>
</dbReference>
<dbReference type="SUPFAM" id="SSF47323">
    <property type="entry name" value="Anticodon-binding domain of a subclass of class I aminoacyl-tRNA synthetases"/>
    <property type="match status" value="1"/>
</dbReference>
<gene>
    <name evidence="10" type="primary">ileS</name>
    <name evidence="13" type="ORF">ABIE08_002578</name>
</gene>
<comment type="catalytic activity">
    <reaction evidence="9 10">
        <text>tRNA(Ile) + L-isoleucine + ATP = L-isoleucyl-tRNA(Ile) + AMP + diphosphate</text>
        <dbReference type="Rhea" id="RHEA:11060"/>
        <dbReference type="Rhea" id="RHEA-COMP:9666"/>
        <dbReference type="Rhea" id="RHEA-COMP:9695"/>
        <dbReference type="ChEBI" id="CHEBI:30616"/>
        <dbReference type="ChEBI" id="CHEBI:33019"/>
        <dbReference type="ChEBI" id="CHEBI:58045"/>
        <dbReference type="ChEBI" id="CHEBI:78442"/>
        <dbReference type="ChEBI" id="CHEBI:78528"/>
        <dbReference type="ChEBI" id="CHEBI:456215"/>
        <dbReference type="EC" id="6.1.1.5"/>
    </reaction>
</comment>
<feature type="domain" description="Methionyl/Valyl/Leucyl/Isoleucyl-tRNA synthetase anticodon-binding" evidence="12">
    <location>
        <begin position="699"/>
        <end position="843"/>
    </location>
</feature>
<dbReference type="Gene3D" id="1.10.730.10">
    <property type="entry name" value="Isoleucyl-tRNA Synthetase, Domain 1"/>
    <property type="match status" value="1"/>
</dbReference>
<comment type="similarity">
    <text evidence="1 10">Belongs to the class-I aminoacyl-tRNA synthetase family. IleS type 2 subfamily.</text>
</comment>
<evidence type="ECO:0000256" key="10">
    <source>
        <dbReference type="HAMAP-Rule" id="MF_02003"/>
    </source>
</evidence>
<comment type="cofactor">
    <cofactor evidence="10">
        <name>Zn(2+)</name>
        <dbReference type="ChEBI" id="CHEBI:29105"/>
    </cofactor>
</comment>
<dbReference type="Pfam" id="PF08264">
    <property type="entry name" value="Anticodon_1"/>
    <property type="match status" value="1"/>
</dbReference>
<dbReference type="CDD" id="cd00818">
    <property type="entry name" value="IleRS_core"/>
    <property type="match status" value="1"/>
</dbReference>
<feature type="binding site" evidence="10">
    <location>
        <position position="615"/>
    </location>
    <ligand>
        <name>ATP</name>
        <dbReference type="ChEBI" id="CHEBI:30616"/>
    </ligand>
</feature>
<dbReference type="EMBL" id="JBEPSM010000001">
    <property type="protein sequence ID" value="MET4634665.1"/>
    <property type="molecule type" value="Genomic_DNA"/>
</dbReference>
<dbReference type="InterPro" id="IPR023586">
    <property type="entry name" value="Ile-tRNA-ligase_type2"/>
</dbReference>
<keyword evidence="10" id="KW-0479">Metal-binding</keyword>
<evidence type="ECO:0000256" key="1">
    <source>
        <dbReference type="ARBA" id="ARBA00007078"/>
    </source>
</evidence>
<keyword evidence="7 10" id="KW-0030">Aminoacyl-tRNA synthetase</keyword>
<dbReference type="GO" id="GO:0004822">
    <property type="term" value="F:isoleucine-tRNA ligase activity"/>
    <property type="evidence" value="ECO:0007669"/>
    <property type="project" value="UniProtKB-EC"/>
</dbReference>
<dbReference type="HAMAP" id="MF_02003">
    <property type="entry name" value="Ile_tRNA_synth_type2"/>
    <property type="match status" value="1"/>
</dbReference>
<name>A0ABV2R073_9HYPH</name>
<organism evidence="13 14">
    <name type="scientific">Kaistia defluvii</name>
    <dbReference type="NCBI Taxonomy" id="410841"/>
    <lineage>
        <taxon>Bacteria</taxon>
        <taxon>Pseudomonadati</taxon>
        <taxon>Pseudomonadota</taxon>
        <taxon>Alphaproteobacteria</taxon>
        <taxon>Hyphomicrobiales</taxon>
        <taxon>Kaistiaceae</taxon>
        <taxon>Kaistia</taxon>
    </lineage>
</organism>
<evidence type="ECO:0000256" key="7">
    <source>
        <dbReference type="ARBA" id="ARBA00023146"/>
    </source>
</evidence>
<evidence type="ECO:0000259" key="12">
    <source>
        <dbReference type="Pfam" id="PF08264"/>
    </source>
</evidence>
<keyword evidence="3 10" id="KW-0436">Ligase</keyword>
<feature type="domain" description="Aminoacyl-tRNA synthetase class Ia" evidence="11">
    <location>
        <begin position="26"/>
        <end position="645"/>
    </location>
</feature>
<dbReference type="EC" id="6.1.1.5" evidence="10"/>
<dbReference type="InterPro" id="IPR013155">
    <property type="entry name" value="M/V/L/I-tRNA-synth_anticd-bd"/>
</dbReference>
<evidence type="ECO:0000256" key="8">
    <source>
        <dbReference type="ARBA" id="ARBA00025217"/>
    </source>
</evidence>
<evidence type="ECO:0000256" key="3">
    <source>
        <dbReference type="ARBA" id="ARBA00022598"/>
    </source>
</evidence>
<keyword evidence="6 10" id="KW-0648">Protein biosynthesis</keyword>
<dbReference type="PROSITE" id="PS00178">
    <property type="entry name" value="AA_TRNA_LIGASE_I"/>
    <property type="match status" value="1"/>
</dbReference>
<dbReference type="InterPro" id="IPR009080">
    <property type="entry name" value="tRNAsynth_Ia_anticodon-bd"/>
</dbReference>
<dbReference type="NCBIfam" id="TIGR00392">
    <property type="entry name" value="ileS"/>
    <property type="match status" value="1"/>
</dbReference>
<feature type="short sequence motif" description="'KMSKS' region" evidence="10">
    <location>
        <begin position="612"/>
        <end position="616"/>
    </location>
</feature>
<evidence type="ECO:0000256" key="9">
    <source>
        <dbReference type="ARBA" id="ARBA00048359"/>
    </source>
</evidence>
<comment type="caution">
    <text evidence="13">The sequence shown here is derived from an EMBL/GenBank/DDBJ whole genome shotgun (WGS) entry which is preliminary data.</text>
</comment>
<evidence type="ECO:0000256" key="4">
    <source>
        <dbReference type="ARBA" id="ARBA00022741"/>
    </source>
</evidence>
<dbReference type="CDD" id="cd07961">
    <property type="entry name" value="Anticodon_Ia_Ile_ABEc"/>
    <property type="match status" value="1"/>
</dbReference>
<dbReference type="Proteomes" id="UP001549321">
    <property type="component" value="Unassembled WGS sequence"/>
</dbReference>
<feature type="short sequence motif" description="'HIGH' region" evidence="10">
    <location>
        <begin position="56"/>
        <end position="66"/>
    </location>
</feature>
<dbReference type="InterPro" id="IPR002300">
    <property type="entry name" value="aa-tRNA-synth_Ia"/>
</dbReference>
<keyword evidence="14" id="KW-1185">Reference proteome</keyword>
<dbReference type="InterPro" id="IPR033709">
    <property type="entry name" value="Anticodon_Ile_ABEc"/>
</dbReference>